<protein>
    <submittedName>
        <fullName evidence="2">Uncharacterized protein</fullName>
    </submittedName>
</protein>
<gene>
    <name evidence="2" type="ORF">GGR43_004396</name>
</gene>
<evidence type="ECO:0000313" key="2">
    <source>
        <dbReference type="EMBL" id="MBB3928651.1"/>
    </source>
</evidence>
<proteinExistence type="predicted"/>
<evidence type="ECO:0000256" key="1">
    <source>
        <dbReference type="SAM" id="MobiDB-lite"/>
    </source>
</evidence>
<sequence length="62" mass="6494">MKLRVGSILSAPVCSTPPSQLHPRAARRVGGPSPVRVVETIPPPAAREELERIAALVNGDGD</sequence>
<feature type="region of interest" description="Disordered" evidence="1">
    <location>
        <begin position="15"/>
        <end position="35"/>
    </location>
</feature>
<name>A0A7W6BKC6_9SPHN</name>
<reference evidence="2 3" key="1">
    <citation type="submission" date="2020-08" db="EMBL/GenBank/DDBJ databases">
        <title>Genomic Encyclopedia of Type Strains, Phase IV (KMG-IV): sequencing the most valuable type-strain genomes for metagenomic binning, comparative biology and taxonomic classification.</title>
        <authorList>
            <person name="Goeker M."/>
        </authorList>
    </citation>
    <scope>NUCLEOTIDE SEQUENCE [LARGE SCALE GENOMIC DNA]</scope>
    <source>
        <strain evidence="2 3">DSM 26189</strain>
    </source>
</reference>
<comment type="caution">
    <text evidence="2">The sequence shown here is derived from an EMBL/GenBank/DDBJ whole genome shotgun (WGS) entry which is preliminary data.</text>
</comment>
<dbReference type="EMBL" id="JACIDT010000029">
    <property type="protein sequence ID" value="MBB3928651.1"/>
    <property type="molecule type" value="Genomic_DNA"/>
</dbReference>
<evidence type="ECO:0000313" key="3">
    <source>
        <dbReference type="Proteomes" id="UP000571950"/>
    </source>
</evidence>
<dbReference type="RefSeq" id="WP_188073920.1">
    <property type="nucleotide sequence ID" value="NZ_BSPS01000049.1"/>
</dbReference>
<organism evidence="2 3">
    <name type="scientific">Sphingobium jiangsuense</name>
    <dbReference type="NCBI Taxonomy" id="870476"/>
    <lineage>
        <taxon>Bacteria</taxon>
        <taxon>Pseudomonadati</taxon>
        <taxon>Pseudomonadota</taxon>
        <taxon>Alphaproteobacteria</taxon>
        <taxon>Sphingomonadales</taxon>
        <taxon>Sphingomonadaceae</taxon>
        <taxon>Sphingobium</taxon>
    </lineage>
</organism>
<dbReference type="Proteomes" id="UP000571950">
    <property type="component" value="Unassembled WGS sequence"/>
</dbReference>
<dbReference type="AlphaFoldDB" id="A0A7W6BKC6"/>
<keyword evidence="3" id="KW-1185">Reference proteome</keyword>
<accession>A0A7W6BKC6</accession>